<feature type="transmembrane region" description="Helical" evidence="2">
    <location>
        <begin position="1273"/>
        <end position="1293"/>
    </location>
</feature>
<organism evidence="3">
    <name type="scientific">Cladocopium goreaui</name>
    <dbReference type="NCBI Taxonomy" id="2562237"/>
    <lineage>
        <taxon>Eukaryota</taxon>
        <taxon>Sar</taxon>
        <taxon>Alveolata</taxon>
        <taxon>Dinophyceae</taxon>
        <taxon>Suessiales</taxon>
        <taxon>Symbiodiniaceae</taxon>
        <taxon>Cladocopium</taxon>
    </lineage>
</organism>
<proteinExistence type="predicted"/>
<dbReference type="InterPro" id="IPR029063">
    <property type="entry name" value="SAM-dependent_MTases_sf"/>
</dbReference>
<dbReference type="EMBL" id="CAMXCT020000424">
    <property type="protein sequence ID" value="CAL1132002.1"/>
    <property type="molecule type" value="Genomic_DNA"/>
</dbReference>
<evidence type="ECO:0000256" key="2">
    <source>
        <dbReference type="SAM" id="Phobius"/>
    </source>
</evidence>
<keyword evidence="2" id="KW-0472">Membrane</keyword>
<accession>A0A9P1BSQ6</accession>
<comment type="caution">
    <text evidence="3">The sequence shown here is derived from an EMBL/GenBank/DDBJ whole genome shotgun (WGS) entry which is preliminary data.</text>
</comment>
<protein>
    <submittedName>
        <fullName evidence="3">Uncharacterized protein</fullName>
    </submittedName>
</protein>
<dbReference type="EMBL" id="CAMXCT030000424">
    <property type="protein sequence ID" value="CAL4765939.1"/>
    <property type="molecule type" value="Genomic_DNA"/>
</dbReference>
<dbReference type="EMBL" id="CAMXCT010000424">
    <property type="protein sequence ID" value="CAI3978627.1"/>
    <property type="molecule type" value="Genomic_DNA"/>
</dbReference>
<name>A0A9P1BSQ6_9DINO</name>
<evidence type="ECO:0000313" key="5">
    <source>
        <dbReference type="Proteomes" id="UP001152797"/>
    </source>
</evidence>
<sequence>MFSGCCYPERALEYIDAARREMDPTLPPLSENVWTCEKNAKARASHFDMLAEGTCRFTDVESFIDSETLKEMKKISVKGNVQKFKKWFQLAKKGKMAKKAFCSRHLKQCCIRKRFLDTSGTICTAYSTLGSLEKEESVNAILLCIYMVCCFKQGVPIVLHENVLGFETTSMRDFAEEMGYEHVAFSTKPMDVGMHVGRPRKYDLFYKASLLEAVGDIKKAYQEFAKNIRANLPECQVDDFYFETDETALRLEMHRSGSAKGDPATCSLTDWRPLLTDFEMKNFDGYMKRHDKLEGEKKPPPVFAVSQNFETHPTAVGGSDFSLPCMTKSGTRRLVHGEKLRWLTSREKLAASGLAISELQAKEAGIRAPVQWSLDMGWHDRVGNGNQLQNVGLVLLAALANLRIRDKAPENLLFIEPPSEPDGLSVVDGVYILKVGHLDIPVGGDKVFAYKIHKQLHEARLEQSALTVQQLREKLGEWGGSGKKFNQAKTKEDKQVVVLEAYYMKFLHAEPEKQASNEKTPTPKAAVTTSKQSQKEEVPKSVQIETAKNFKADVSSSILSEEPPPLGKILVLEKGWLDKILEGEKTLELRKTLIDEKEHMYLAAKDCIYAKCMVSDPIEICNSDEFESLMEAHQCTNPPYSFPMVGHRISKVQKLTPLRFNKLRGAVGRALYRPLSKGEEGGKEDAPVGENEGDVPVGEATEALKLSQPDLLQGQSVKLVDHKEMTFFFLLGSVDSEGVVHIKGCWCPDWEAQKNIYSLSWKDSSLEELRSEKSDEVVGCNIVKPGGVAELHQLDFEMACKHQKECIPKFVTIVTGSDRISHFFRLPEESIEDHQVTDANVTKLCESVTWVGKSSLYYCDVVSERLATLKVMEEEARRALLQKKGCLKKVAEKAQVPNAGEVSTAVATLTNIADELGAFGDWLTGQISNFSAFSPAVKLEFENELKKFPMASTELQKANCAECPRDVGAAAKLLASVFGLQSNLKLRAARREAADSSGHTFDGSKWRTKRKKGELHTPPSKIRKLFTPEDERVEEGEVVDNEGEEGEEDEEDKEKKGGGLSRRTRLPVYKKLLAIREADRFLEEGLKTGVEKKVMATFPEMFMGTKGRMKSGMLGRWMVQCDEQDWRKIPFEKMSNHDQQLKDLPDWIRLPMGLPPRSLDKFKSGTNIPGAVTRKIIEMIEKVTCGEGTRLTSGSVKVDSVKKQAEILLEAYNRAQQEAAAQHGIAMPEVKSTVSERWINRLLSHYGWKRNTPNTLGAYLEFDDERMVKSRKAWAFLRLLGWFWGHLHIYIYICTISM</sequence>
<gene>
    <name evidence="3" type="ORF">C1SCF055_LOCUS6664</name>
</gene>
<feature type="region of interest" description="Disordered" evidence="1">
    <location>
        <begin position="991"/>
        <end position="1060"/>
    </location>
</feature>
<reference evidence="4 5" key="2">
    <citation type="submission" date="2024-05" db="EMBL/GenBank/DDBJ databases">
        <authorList>
            <person name="Chen Y."/>
            <person name="Shah S."/>
            <person name="Dougan E. K."/>
            <person name="Thang M."/>
            <person name="Chan C."/>
        </authorList>
    </citation>
    <scope>NUCLEOTIDE SEQUENCE [LARGE SCALE GENOMIC DNA]</scope>
</reference>
<feature type="compositionally biased region" description="Acidic residues" evidence="1">
    <location>
        <begin position="1031"/>
        <end position="1052"/>
    </location>
</feature>
<keyword evidence="5" id="KW-1185">Reference proteome</keyword>
<evidence type="ECO:0000313" key="4">
    <source>
        <dbReference type="EMBL" id="CAL4765939.1"/>
    </source>
</evidence>
<keyword evidence="2" id="KW-1133">Transmembrane helix</keyword>
<dbReference type="SUPFAM" id="SSF53335">
    <property type="entry name" value="S-adenosyl-L-methionine-dependent methyltransferases"/>
    <property type="match status" value="1"/>
</dbReference>
<dbReference type="Proteomes" id="UP001152797">
    <property type="component" value="Unassembled WGS sequence"/>
</dbReference>
<evidence type="ECO:0000313" key="3">
    <source>
        <dbReference type="EMBL" id="CAI3978627.1"/>
    </source>
</evidence>
<evidence type="ECO:0000256" key="1">
    <source>
        <dbReference type="SAM" id="MobiDB-lite"/>
    </source>
</evidence>
<reference evidence="3" key="1">
    <citation type="submission" date="2022-10" db="EMBL/GenBank/DDBJ databases">
        <authorList>
            <person name="Chen Y."/>
            <person name="Dougan E. K."/>
            <person name="Chan C."/>
            <person name="Rhodes N."/>
            <person name="Thang M."/>
        </authorList>
    </citation>
    <scope>NUCLEOTIDE SEQUENCE</scope>
</reference>
<feature type="region of interest" description="Disordered" evidence="1">
    <location>
        <begin position="513"/>
        <end position="541"/>
    </location>
</feature>
<keyword evidence="2" id="KW-0812">Transmembrane</keyword>